<dbReference type="EMBL" id="HACM01008301">
    <property type="protein sequence ID" value="CRZ08743.1"/>
    <property type="molecule type" value="Transcribed_RNA"/>
</dbReference>
<protein>
    <submittedName>
        <fullName evidence="1">Uncharacterized protein</fullName>
    </submittedName>
</protein>
<proteinExistence type="predicted"/>
<reference evidence="1" key="1">
    <citation type="submission" date="2015-04" db="EMBL/GenBank/DDBJ databases">
        <title>The genome sequence of the plant pathogenic Rhizarian Plasmodiophora brassicae reveals insights in its biotrophic life cycle and the origin of chitin synthesis.</title>
        <authorList>
            <person name="Schwelm A."/>
            <person name="Fogelqvist J."/>
            <person name="Knaust A."/>
            <person name="Julke S."/>
            <person name="Lilja T."/>
            <person name="Dhandapani V."/>
            <person name="Bonilla-Rosso G."/>
            <person name="Karlsson M."/>
            <person name="Shevchenko A."/>
            <person name="Choi S.R."/>
            <person name="Kim H.G."/>
            <person name="Park J.Y."/>
            <person name="Lim Y.P."/>
            <person name="Ludwig-Muller J."/>
            <person name="Dixelius C."/>
        </authorList>
    </citation>
    <scope>NUCLEOTIDE SEQUENCE</scope>
    <source>
        <tissue evidence="1">Potato root galls</tissue>
    </source>
</reference>
<organism evidence="1">
    <name type="scientific">Spongospora subterranea</name>
    <dbReference type="NCBI Taxonomy" id="70186"/>
    <lineage>
        <taxon>Eukaryota</taxon>
        <taxon>Sar</taxon>
        <taxon>Rhizaria</taxon>
        <taxon>Endomyxa</taxon>
        <taxon>Phytomyxea</taxon>
        <taxon>Plasmodiophorida</taxon>
        <taxon>Plasmodiophoridae</taxon>
        <taxon>Spongospora</taxon>
    </lineage>
</organism>
<name>A0A0H5R3J8_9EUKA</name>
<evidence type="ECO:0000313" key="1">
    <source>
        <dbReference type="EMBL" id="CRZ08743.1"/>
    </source>
</evidence>
<accession>A0A0H5R3J8</accession>
<dbReference type="AlphaFoldDB" id="A0A0H5R3J8"/>
<sequence>MKTIANHITVPWRSSNKIVHLISCHKNRAIFRGGSMRMSTTCLERSPLVYQQSFTPNLSSDACCVDDSHEYVVELSGLILIDCVSLESTETVLHNADTVIMVNGRSLLPSVIEPLCITYNVIEIVSQIRLRSSFVLSRHVAVSVNGFRLSISPRGTCLIKLLNCSAYFRRHNFILESIYADLLSGLAMIDSRLYIQASEVLKIAAQAMGEYVCDSSNTENDLPLICSSDGLLILAAAALVPTSKMFEMLEILISIAGRGQQTSLGVSFDPVALLSSIQSNLIPKLCKLVIDNPTYICEAAARTIEFVLECLGCDCFPSLPRIIEAPIWLFCRAHRSTIYLTRVYNRSST</sequence>